<dbReference type="PANTHER" id="PTHR39321">
    <property type="entry name" value="NICOTINATE-NUCLEOTIDE ADENYLYLTRANSFERASE-RELATED"/>
    <property type="match status" value="1"/>
</dbReference>
<evidence type="ECO:0000256" key="2">
    <source>
        <dbReference type="ARBA" id="ARBA00005019"/>
    </source>
</evidence>
<keyword evidence="4 11" id="KW-0662">Pyridine nucleotide biosynthesis</keyword>
<evidence type="ECO:0000256" key="4">
    <source>
        <dbReference type="ARBA" id="ARBA00022642"/>
    </source>
</evidence>
<dbReference type="InterPro" id="IPR014729">
    <property type="entry name" value="Rossmann-like_a/b/a_fold"/>
</dbReference>
<dbReference type="SUPFAM" id="SSF52374">
    <property type="entry name" value="Nucleotidylyl transferase"/>
    <property type="match status" value="1"/>
</dbReference>
<dbReference type="NCBIfam" id="TIGR00482">
    <property type="entry name" value="nicotinate (nicotinamide) nucleotide adenylyltransferase"/>
    <property type="match status" value="1"/>
</dbReference>
<dbReference type="Pfam" id="PF01467">
    <property type="entry name" value="CTP_transf_like"/>
    <property type="match status" value="1"/>
</dbReference>
<dbReference type="NCBIfam" id="TIGR00125">
    <property type="entry name" value="cyt_tran_rel"/>
    <property type="match status" value="1"/>
</dbReference>
<evidence type="ECO:0000256" key="7">
    <source>
        <dbReference type="ARBA" id="ARBA00022741"/>
    </source>
</evidence>
<keyword evidence="14" id="KW-1185">Reference proteome</keyword>
<keyword evidence="9 11" id="KW-0520">NAD</keyword>
<dbReference type="RefSeq" id="WP_379988511.1">
    <property type="nucleotide sequence ID" value="NZ_BAAAEU010000024.1"/>
</dbReference>
<comment type="similarity">
    <text evidence="3 11">Belongs to the NadD family.</text>
</comment>
<comment type="pathway">
    <text evidence="2 11">Cofactor biosynthesis; NAD(+) biosynthesis; deamido-NAD(+) from nicotinate D-ribonucleotide: step 1/1.</text>
</comment>
<comment type="catalytic activity">
    <reaction evidence="10 11">
        <text>nicotinate beta-D-ribonucleotide + ATP + H(+) = deamido-NAD(+) + diphosphate</text>
        <dbReference type="Rhea" id="RHEA:22860"/>
        <dbReference type="ChEBI" id="CHEBI:15378"/>
        <dbReference type="ChEBI" id="CHEBI:30616"/>
        <dbReference type="ChEBI" id="CHEBI:33019"/>
        <dbReference type="ChEBI" id="CHEBI:57502"/>
        <dbReference type="ChEBI" id="CHEBI:58437"/>
        <dbReference type="EC" id="2.7.7.18"/>
    </reaction>
</comment>
<feature type="domain" description="Cytidyltransferase-like" evidence="12">
    <location>
        <begin position="7"/>
        <end position="184"/>
    </location>
</feature>
<sequence length="212" mass="23163">MTRPIAILGGTFDPIHNAHLRVAWEAAEHLDAEVRLLPASVPPHRDQPVASAEQRAALVRVALAGQERLTLDTRELRREGPSYTIDTLIELRTEIGEARPLVLLIGADAFAGLPGWHRWRELFDFAHIGVLTRPGHGAALPTELRTKIASRRCPGAAALRESAAGRVLPIPVTPLEISASQVRELLAAGREPRYLMPDAAFAEPNLLAPYRS</sequence>
<evidence type="ECO:0000256" key="8">
    <source>
        <dbReference type="ARBA" id="ARBA00022840"/>
    </source>
</evidence>
<dbReference type="EMBL" id="BAAAEU010000024">
    <property type="protein sequence ID" value="GAA0720664.1"/>
    <property type="molecule type" value="Genomic_DNA"/>
</dbReference>
<dbReference type="EC" id="2.7.7.18" evidence="11"/>
<evidence type="ECO:0000256" key="3">
    <source>
        <dbReference type="ARBA" id="ARBA00009014"/>
    </source>
</evidence>
<dbReference type="Gene3D" id="3.40.50.620">
    <property type="entry name" value="HUPs"/>
    <property type="match status" value="1"/>
</dbReference>
<dbReference type="NCBIfam" id="NF000839">
    <property type="entry name" value="PRK00071.1-1"/>
    <property type="match status" value="1"/>
</dbReference>
<evidence type="ECO:0000259" key="12">
    <source>
        <dbReference type="Pfam" id="PF01467"/>
    </source>
</evidence>
<keyword evidence="5 11" id="KW-0808">Transferase</keyword>
<proteinExistence type="inferred from homology"/>
<dbReference type="PANTHER" id="PTHR39321:SF3">
    <property type="entry name" value="PHOSPHOPANTETHEINE ADENYLYLTRANSFERASE"/>
    <property type="match status" value="1"/>
</dbReference>
<dbReference type="InterPro" id="IPR005248">
    <property type="entry name" value="NadD/NMNAT"/>
</dbReference>
<gene>
    <name evidence="11 13" type="primary">nadD</name>
    <name evidence="13" type="ORF">GCM10009105_30290</name>
</gene>
<comment type="caution">
    <text evidence="13">The sequence shown here is derived from an EMBL/GenBank/DDBJ whole genome shotgun (WGS) entry which is preliminary data.</text>
</comment>
<evidence type="ECO:0000256" key="1">
    <source>
        <dbReference type="ARBA" id="ARBA00002324"/>
    </source>
</evidence>
<evidence type="ECO:0000256" key="5">
    <source>
        <dbReference type="ARBA" id="ARBA00022679"/>
    </source>
</evidence>
<name>A0ABP3U0F4_9GAMM</name>
<accession>A0ABP3U0F4</accession>
<organism evidence="13 14">
    <name type="scientific">Dokdonella soli</name>
    <dbReference type="NCBI Taxonomy" id="529810"/>
    <lineage>
        <taxon>Bacteria</taxon>
        <taxon>Pseudomonadati</taxon>
        <taxon>Pseudomonadota</taxon>
        <taxon>Gammaproteobacteria</taxon>
        <taxon>Lysobacterales</taxon>
        <taxon>Rhodanobacteraceae</taxon>
        <taxon>Dokdonella</taxon>
    </lineage>
</organism>
<keyword evidence="8 11" id="KW-0067">ATP-binding</keyword>
<evidence type="ECO:0000256" key="11">
    <source>
        <dbReference type="HAMAP-Rule" id="MF_00244"/>
    </source>
</evidence>
<dbReference type="HAMAP" id="MF_00244">
    <property type="entry name" value="NaMN_adenylyltr"/>
    <property type="match status" value="1"/>
</dbReference>
<evidence type="ECO:0000256" key="10">
    <source>
        <dbReference type="ARBA" id="ARBA00048721"/>
    </source>
</evidence>
<evidence type="ECO:0000313" key="13">
    <source>
        <dbReference type="EMBL" id="GAA0720664.1"/>
    </source>
</evidence>
<keyword evidence="7 11" id="KW-0547">Nucleotide-binding</keyword>
<dbReference type="Proteomes" id="UP001501523">
    <property type="component" value="Unassembled WGS sequence"/>
</dbReference>
<dbReference type="CDD" id="cd02165">
    <property type="entry name" value="NMNAT"/>
    <property type="match status" value="1"/>
</dbReference>
<keyword evidence="6 11" id="KW-0548">Nucleotidyltransferase</keyword>
<evidence type="ECO:0000256" key="9">
    <source>
        <dbReference type="ARBA" id="ARBA00023027"/>
    </source>
</evidence>
<evidence type="ECO:0000313" key="14">
    <source>
        <dbReference type="Proteomes" id="UP001501523"/>
    </source>
</evidence>
<evidence type="ECO:0000256" key="6">
    <source>
        <dbReference type="ARBA" id="ARBA00022695"/>
    </source>
</evidence>
<comment type="function">
    <text evidence="1 11">Catalyzes the reversible adenylation of nicotinate mononucleotide (NaMN) to nicotinic acid adenine dinucleotide (NaAD).</text>
</comment>
<dbReference type="GO" id="GO:0016779">
    <property type="term" value="F:nucleotidyltransferase activity"/>
    <property type="evidence" value="ECO:0007669"/>
    <property type="project" value="UniProtKB-KW"/>
</dbReference>
<protein>
    <recommendedName>
        <fullName evidence="11">Probable nicotinate-nucleotide adenylyltransferase</fullName>
        <ecNumber evidence="11">2.7.7.18</ecNumber>
    </recommendedName>
    <alternativeName>
        <fullName evidence="11">Deamido-NAD(+) diphosphorylase</fullName>
    </alternativeName>
    <alternativeName>
        <fullName evidence="11">Deamido-NAD(+) pyrophosphorylase</fullName>
    </alternativeName>
    <alternativeName>
        <fullName evidence="11">Nicotinate mononucleotide adenylyltransferase</fullName>
        <shortName evidence="11">NaMN adenylyltransferase</shortName>
    </alternativeName>
</protein>
<dbReference type="InterPro" id="IPR004821">
    <property type="entry name" value="Cyt_trans-like"/>
</dbReference>
<reference evidence="14" key="1">
    <citation type="journal article" date="2019" name="Int. J. Syst. Evol. Microbiol.">
        <title>The Global Catalogue of Microorganisms (GCM) 10K type strain sequencing project: providing services to taxonomists for standard genome sequencing and annotation.</title>
        <authorList>
            <consortium name="The Broad Institute Genomics Platform"/>
            <consortium name="The Broad Institute Genome Sequencing Center for Infectious Disease"/>
            <person name="Wu L."/>
            <person name="Ma J."/>
        </authorList>
    </citation>
    <scope>NUCLEOTIDE SEQUENCE [LARGE SCALE GENOMIC DNA]</scope>
    <source>
        <strain evidence="14">JCM 15421</strain>
    </source>
</reference>